<keyword evidence="5" id="KW-1185">Reference proteome</keyword>
<evidence type="ECO:0000259" key="3">
    <source>
        <dbReference type="Pfam" id="PF24883"/>
    </source>
</evidence>
<evidence type="ECO:0000259" key="2">
    <source>
        <dbReference type="Pfam" id="PF22939"/>
    </source>
</evidence>
<dbReference type="Pfam" id="PF24883">
    <property type="entry name" value="NPHP3_N"/>
    <property type="match status" value="1"/>
</dbReference>
<dbReference type="PANTHER" id="PTHR10039">
    <property type="entry name" value="AMELOGENIN"/>
    <property type="match status" value="1"/>
</dbReference>
<dbReference type="SUPFAM" id="SSF52540">
    <property type="entry name" value="P-loop containing nucleoside triphosphate hydrolases"/>
    <property type="match status" value="1"/>
</dbReference>
<evidence type="ECO:0000313" key="4">
    <source>
        <dbReference type="EMBL" id="KZP04260.1"/>
    </source>
</evidence>
<dbReference type="STRING" id="436010.A0A167USP0"/>
<protein>
    <submittedName>
        <fullName evidence="4">Uncharacterized protein</fullName>
    </submittedName>
</protein>
<reference evidence="4 5" key="1">
    <citation type="journal article" date="2016" name="Mol. Biol. Evol.">
        <title>Comparative Genomics of Early-Diverging Mushroom-Forming Fungi Provides Insights into the Origins of Lignocellulose Decay Capabilities.</title>
        <authorList>
            <person name="Nagy L.G."/>
            <person name="Riley R."/>
            <person name="Tritt A."/>
            <person name="Adam C."/>
            <person name="Daum C."/>
            <person name="Floudas D."/>
            <person name="Sun H."/>
            <person name="Yadav J.S."/>
            <person name="Pangilinan J."/>
            <person name="Larsson K.H."/>
            <person name="Matsuura K."/>
            <person name="Barry K."/>
            <person name="Labutti K."/>
            <person name="Kuo R."/>
            <person name="Ohm R.A."/>
            <person name="Bhattacharya S.S."/>
            <person name="Shirouzu T."/>
            <person name="Yoshinaga Y."/>
            <person name="Martin F.M."/>
            <person name="Grigoriev I.V."/>
            <person name="Hibbett D.S."/>
        </authorList>
    </citation>
    <scope>NUCLEOTIDE SEQUENCE [LARGE SCALE GENOMIC DNA]</scope>
    <source>
        <strain evidence="4 5">CBS 109695</strain>
    </source>
</reference>
<dbReference type="PANTHER" id="PTHR10039:SF16">
    <property type="entry name" value="GPI INOSITOL-DEACYLASE"/>
    <property type="match status" value="1"/>
</dbReference>
<name>A0A167USP0_9AGAM</name>
<gene>
    <name evidence="4" type="ORF">FIBSPDRAFT_1054803</name>
</gene>
<dbReference type="OrthoDB" id="194358at2759"/>
<feature type="domain" description="GPI inositol-deacylase winged helix" evidence="2">
    <location>
        <begin position="293"/>
        <end position="375"/>
    </location>
</feature>
<feature type="non-terminal residue" evidence="4">
    <location>
        <position position="399"/>
    </location>
</feature>
<dbReference type="InterPro" id="IPR054471">
    <property type="entry name" value="GPIID_WHD"/>
</dbReference>
<evidence type="ECO:0000256" key="1">
    <source>
        <dbReference type="ARBA" id="ARBA00022737"/>
    </source>
</evidence>
<dbReference type="InterPro" id="IPR056884">
    <property type="entry name" value="NPHP3-like_N"/>
</dbReference>
<evidence type="ECO:0000313" key="5">
    <source>
        <dbReference type="Proteomes" id="UP000076532"/>
    </source>
</evidence>
<keyword evidence="1" id="KW-0677">Repeat</keyword>
<sequence length="399" mass="44721">MEVDPSSICVKPAPSAVTATHEQTGAWFIEGDDYITWKETPDSALWVHGTPGCGKTVICSTVIEEIQLCCSENPAYACAYFFFDNRNAQTDQALHEKLIRSIIQQLCDQSDSVPAPLVEIYGSGRQQVSVASLQSALQKIIGGFERTYVIIDALDECTNRMKVLAWINDLMDWKAGKVCILFSSRPEHDITDTVRGMPYIFRVTLNNNLTDKDIGTYLDAMLSKLIRWNPQLIARVRALLITGADGMFRWVALQIEALSNCRTPKAVEAQLQTLPKDLDGMYERALLDHPNQVELKQFLMWLAFSIRPLMLQELVDVVTVDFSLDGLPSYNTDLKYFAPSDMRATCSTFVTELKGIVKLAHMSVKDYLVSDRLKNSAASYFCINAMLAHSLITKTCLAY</sequence>
<dbReference type="Proteomes" id="UP000076532">
    <property type="component" value="Unassembled WGS sequence"/>
</dbReference>
<proteinExistence type="predicted"/>
<accession>A0A167USP0</accession>
<dbReference type="EMBL" id="KV417942">
    <property type="protein sequence ID" value="KZP04260.1"/>
    <property type="molecule type" value="Genomic_DNA"/>
</dbReference>
<feature type="domain" description="Nephrocystin 3-like N-terminal" evidence="3">
    <location>
        <begin position="24"/>
        <end position="185"/>
    </location>
</feature>
<dbReference type="InterPro" id="IPR027417">
    <property type="entry name" value="P-loop_NTPase"/>
</dbReference>
<organism evidence="4 5">
    <name type="scientific">Athelia psychrophila</name>
    <dbReference type="NCBI Taxonomy" id="1759441"/>
    <lineage>
        <taxon>Eukaryota</taxon>
        <taxon>Fungi</taxon>
        <taxon>Dikarya</taxon>
        <taxon>Basidiomycota</taxon>
        <taxon>Agaricomycotina</taxon>
        <taxon>Agaricomycetes</taxon>
        <taxon>Agaricomycetidae</taxon>
        <taxon>Atheliales</taxon>
        <taxon>Atheliaceae</taxon>
        <taxon>Athelia</taxon>
    </lineage>
</organism>
<dbReference type="Pfam" id="PF22939">
    <property type="entry name" value="WHD_GPIID"/>
    <property type="match status" value="1"/>
</dbReference>
<dbReference type="Gene3D" id="3.40.50.300">
    <property type="entry name" value="P-loop containing nucleotide triphosphate hydrolases"/>
    <property type="match status" value="1"/>
</dbReference>
<dbReference type="AlphaFoldDB" id="A0A167USP0"/>